<dbReference type="RefSeq" id="WP_284061444.1">
    <property type="nucleotide sequence ID" value="NZ_CP126158.1"/>
</dbReference>
<evidence type="ECO:0000313" key="2">
    <source>
        <dbReference type="EMBL" id="MFC6787270.1"/>
    </source>
</evidence>
<dbReference type="AlphaFoldDB" id="A0ABD5TDT7"/>
<gene>
    <name evidence="2" type="ORF">ACFQFD_15070</name>
</gene>
<keyword evidence="3" id="KW-1185">Reference proteome</keyword>
<keyword evidence="1" id="KW-0472">Membrane</keyword>
<reference evidence="2 3" key="1">
    <citation type="journal article" date="2019" name="Int. J. Syst. Evol. Microbiol.">
        <title>The Global Catalogue of Microorganisms (GCM) 10K type strain sequencing project: providing services to taxonomists for standard genome sequencing and annotation.</title>
        <authorList>
            <consortium name="The Broad Institute Genomics Platform"/>
            <consortium name="The Broad Institute Genome Sequencing Center for Infectious Disease"/>
            <person name="Wu L."/>
            <person name="Ma J."/>
        </authorList>
    </citation>
    <scope>NUCLEOTIDE SEQUENCE [LARGE SCALE GENOMIC DNA]</scope>
    <source>
        <strain evidence="2 3">SYNS20</strain>
    </source>
</reference>
<name>A0ABD5TDT7_9EURY</name>
<keyword evidence="1" id="KW-0812">Transmembrane</keyword>
<keyword evidence="1" id="KW-1133">Transmembrane helix</keyword>
<dbReference type="InterPro" id="IPR055690">
    <property type="entry name" value="DUF7266"/>
</dbReference>
<evidence type="ECO:0000313" key="3">
    <source>
        <dbReference type="Proteomes" id="UP001596443"/>
    </source>
</evidence>
<protein>
    <submittedName>
        <fullName evidence="2">Uncharacterized protein</fullName>
    </submittedName>
</protein>
<proteinExistence type="predicted"/>
<comment type="caution">
    <text evidence="2">The sequence shown here is derived from an EMBL/GenBank/DDBJ whole genome shotgun (WGS) entry which is preliminary data.</text>
</comment>
<sequence>MTGRGLGDTSAGGGRRCDRAVTPIVAKTLEIGLVVLFVGGLSTALFGGAVPDYRDAAADRVGDRALAGAATDVERAVPPPAASVHVERRVELPATIRGSGYRVVAAGEVLRLDHPNPSVDGTVRLALPERVSSVSGTWRSGAETVLRIVGETDHVSVELVSR</sequence>
<dbReference type="Pfam" id="PF23928">
    <property type="entry name" value="DUF7266"/>
    <property type="match status" value="1"/>
</dbReference>
<dbReference type="EMBL" id="JBHSWX010000012">
    <property type="protein sequence ID" value="MFC6787270.1"/>
    <property type="molecule type" value="Genomic_DNA"/>
</dbReference>
<dbReference type="Proteomes" id="UP001596443">
    <property type="component" value="Unassembled WGS sequence"/>
</dbReference>
<feature type="transmembrane region" description="Helical" evidence="1">
    <location>
        <begin position="31"/>
        <end position="50"/>
    </location>
</feature>
<dbReference type="GeneID" id="81210385"/>
<evidence type="ECO:0000256" key="1">
    <source>
        <dbReference type="SAM" id="Phobius"/>
    </source>
</evidence>
<organism evidence="2 3">
    <name type="scientific">Halobaculum halobium</name>
    <dbReference type="NCBI Taxonomy" id="3032281"/>
    <lineage>
        <taxon>Archaea</taxon>
        <taxon>Methanobacteriati</taxon>
        <taxon>Methanobacteriota</taxon>
        <taxon>Stenosarchaea group</taxon>
        <taxon>Halobacteria</taxon>
        <taxon>Halobacteriales</taxon>
        <taxon>Haloferacaceae</taxon>
        <taxon>Halobaculum</taxon>
    </lineage>
</organism>
<accession>A0ABD5TDT7</accession>